<evidence type="ECO:0000256" key="1">
    <source>
        <dbReference type="SAM" id="MobiDB-lite"/>
    </source>
</evidence>
<reference evidence="2 3" key="1">
    <citation type="submission" date="2018-05" db="EMBL/GenBank/DDBJ databases">
        <title>Genomic Encyclopedia of Type Strains, Phase IV (KMG-IV): sequencing the most valuable type-strain genomes for metagenomic binning, comparative biology and taxonomic classification.</title>
        <authorList>
            <person name="Goeker M."/>
        </authorList>
    </citation>
    <scope>NUCLEOTIDE SEQUENCE [LARGE SCALE GENOMIC DNA]</scope>
    <source>
        <strain evidence="2 3">DSM 566</strain>
    </source>
</reference>
<gene>
    <name evidence="2" type="ORF">C7444_106200</name>
</gene>
<organism evidence="2 3">
    <name type="scientific">Sphaerotilus hippei</name>
    <dbReference type="NCBI Taxonomy" id="744406"/>
    <lineage>
        <taxon>Bacteria</taxon>
        <taxon>Pseudomonadati</taxon>
        <taxon>Pseudomonadota</taxon>
        <taxon>Betaproteobacteria</taxon>
        <taxon>Burkholderiales</taxon>
        <taxon>Sphaerotilaceae</taxon>
        <taxon>Sphaerotilus</taxon>
    </lineage>
</organism>
<evidence type="ECO:0000313" key="3">
    <source>
        <dbReference type="Proteomes" id="UP000247811"/>
    </source>
</evidence>
<comment type="caution">
    <text evidence="2">The sequence shown here is derived from an EMBL/GenBank/DDBJ whole genome shotgun (WGS) entry which is preliminary data.</text>
</comment>
<accession>A0A318H1E9</accession>
<dbReference type="OrthoDB" id="9154413at2"/>
<proteinExistence type="predicted"/>
<feature type="region of interest" description="Disordered" evidence="1">
    <location>
        <begin position="44"/>
        <end position="71"/>
    </location>
</feature>
<keyword evidence="3" id="KW-1185">Reference proteome</keyword>
<sequence>MKARRSWKSWLNWVRLRPQFRTRRKDPTDFGDYGTAFGLDMSLGPAPSETLGMKAEAGDAPVPGRSAATSR</sequence>
<dbReference type="Proteomes" id="UP000247811">
    <property type="component" value="Unassembled WGS sequence"/>
</dbReference>
<dbReference type="AlphaFoldDB" id="A0A318H1E9"/>
<dbReference type="RefSeq" id="WP_110400493.1">
    <property type="nucleotide sequence ID" value="NZ_QJJS01000006.1"/>
</dbReference>
<name>A0A318H1E9_9BURK</name>
<evidence type="ECO:0000313" key="2">
    <source>
        <dbReference type="EMBL" id="PXW96678.1"/>
    </source>
</evidence>
<dbReference type="EMBL" id="QJJS01000006">
    <property type="protein sequence ID" value="PXW96678.1"/>
    <property type="molecule type" value="Genomic_DNA"/>
</dbReference>
<protein>
    <submittedName>
        <fullName evidence="2">Uncharacterized protein</fullName>
    </submittedName>
</protein>